<evidence type="ECO:0000256" key="1">
    <source>
        <dbReference type="ARBA" id="ARBA00004651"/>
    </source>
</evidence>
<proteinExistence type="predicted"/>
<reference evidence="6" key="1">
    <citation type="journal article" date="2015" name="BMC Genomics">
        <title>Genome mining reveals unlocked bioactive potential of marine Gram-negative bacteria.</title>
        <authorList>
            <person name="Machado H."/>
            <person name="Sonnenschein E.C."/>
            <person name="Melchiorsen J."/>
            <person name="Gram L."/>
        </authorList>
    </citation>
    <scope>NUCLEOTIDE SEQUENCE</scope>
    <source>
        <strain evidence="6">S2052</strain>
    </source>
</reference>
<keyword evidence="4" id="KW-1133">Transmembrane helix</keyword>
<name>A0A837G6J6_9VIBR</name>
<evidence type="ECO:0000256" key="5">
    <source>
        <dbReference type="ARBA" id="ARBA00023136"/>
    </source>
</evidence>
<dbReference type="PANTHER" id="PTHR30250:SF31">
    <property type="entry name" value="INNER MEMBRANE PROTEIN YGHQ"/>
    <property type="match status" value="1"/>
</dbReference>
<organism evidence="6">
    <name type="scientific">Vibrio coralliilyticus</name>
    <dbReference type="NCBI Taxonomy" id="190893"/>
    <lineage>
        <taxon>Bacteria</taxon>
        <taxon>Pseudomonadati</taxon>
        <taxon>Pseudomonadota</taxon>
        <taxon>Gammaproteobacteria</taxon>
        <taxon>Vibrionales</taxon>
        <taxon>Vibrionaceae</taxon>
        <taxon>Vibrio</taxon>
    </lineage>
</organism>
<evidence type="ECO:0000256" key="2">
    <source>
        <dbReference type="ARBA" id="ARBA00022475"/>
    </source>
</evidence>
<accession>A0A837G6J6</accession>
<evidence type="ECO:0000256" key="4">
    <source>
        <dbReference type="ARBA" id="ARBA00022989"/>
    </source>
</evidence>
<keyword evidence="5" id="KW-0472">Membrane</keyword>
<dbReference type="RefSeq" id="WP_045985662.1">
    <property type="nucleotide sequence ID" value="NZ_CP063052.1"/>
</dbReference>
<dbReference type="PANTHER" id="PTHR30250">
    <property type="entry name" value="PST FAMILY PREDICTED COLANIC ACID TRANSPORTER"/>
    <property type="match status" value="1"/>
</dbReference>
<keyword evidence="3" id="KW-0812">Transmembrane</keyword>
<dbReference type="Pfam" id="PF13440">
    <property type="entry name" value="Polysacc_synt_3"/>
    <property type="match status" value="1"/>
</dbReference>
<dbReference type="GO" id="GO:0005886">
    <property type="term" value="C:plasma membrane"/>
    <property type="evidence" value="ECO:0007669"/>
    <property type="project" value="UniProtKB-SubCell"/>
</dbReference>
<gene>
    <name evidence="6" type="ORF">TW71_09140</name>
</gene>
<evidence type="ECO:0000256" key="3">
    <source>
        <dbReference type="ARBA" id="ARBA00022692"/>
    </source>
</evidence>
<evidence type="ECO:0000313" key="6">
    <source>
        <dbReference type="EMBL" id="KJY73869.1"/>
    </source>
</evidence>
<sequence>MIKKLLTYAPVQIFSALSLFALIAVQTRFLLPQEYGFLAVLMVIVEASRSVLIQWINNCLIRFYPSAEQDRQKQISATVVRWLIGNILFSFFVIGVLVALLTEFEWRVFFAVYAFFVAKALYLFSIEYARVNQKSGHYRRSVMTQAVMSILTTVLFLSFVPALEMALLSLVVSYSTGAAMCVGAGAWHRKVTPDTALKKELFSYGAPLMLSGLLGILAARSDRLFIANLAGLEQAGQYAAIANLLFGIMALVFMAIALPLYPELTKLTEDRTRLIAKHKTYSGLLFALSLPATTGLCLLAPALVGIFLGEAYADIDLTTFYLVAAAALLFNLRAHFFDHGLQFTLQTKYVPLIMAAVLFVQVLAAFALIPQLGAQGAAIGILLAMFVSLLLTAFVGWKAGYRYPAPQSALKTVIATVVMALAILAVQPFLGQINDVLALIVTISIALVVYGLAHLLLNSFEVRSSLLNLRSRQGAV</sequence>
<keyword evidence="2" id="KW-1003">Cell membrane</keyword>
<dbReference type="InterPro" id="IPR050833">
    <property type="entry name" value="Poly_Biosynth_Transport"/>
</dbReference>
<comment type="subcellular location">
    <subcellularLocation>
        <location evidence="1">Cell membrane</location>
        <topology evidence="1">Multi-pass membrane protein</topology>
    </subcellularLocation>
</comment>
<protein>
    <submittedName>
        <fullName evidence="6">Polysaccharide export protein</fullName>
    </submittedName>
</protein>
<dbReference type="EMBL" id="JXXR01000010">
    <property type="protein sequence ID" value="KJY73869.1"/>
    <property type="molecule type" value="Genomic_DNA"/>
</dbReference>
<comment type="caution">
    <text evidence="6">The sequence shown here is derived from an EMBL/GenBank/DDBJ whole genome shotgun (WGS) entry which is preliminary data.</text>
</comment>
<dbReference type="AlphaFoldDB" id="A0A837G6J6"/>